<comment type="caution">
    <text evidence="7">The sequence shown here is derived from an EMBL/GenBank/DDBJ whole genome shotgun (WGS) entry which is preliminary data.</text>
</comment>
<keyword evidence="1" id="KW-0690">Ribosome biogenesis</keyword>
<dbReference type="PANTHER" id="PTHR39178">
    <property type="entry name" value="HYPOTHETICAL RIBOSOME-ASSOCIATED PROTEIN"/>
    <property type="match status" value="1"/>
</dbReference>
<dbReference type="AlphaFoldDB" id="A0A133KX83"/>
<dbReference type="PATRIC" id="fig|1398.22.peg.989"/>
<dbReference type="RefSeq" id="WP_026683599.1">
    <property type="nucleotide sequence ID" value="NZ_CP026649.1"/>
</dbReference>
<evidence type="ECO:0000313" key="7">
    <source>
        <dbReference type="EMBL" id="KWZ84191.1"/>
    </source>
</evidence>
<evidence type="ECO:0000313" key="8">
    <source>
        <dbReference type="Proteomes" id="UP000070376"/>
    </source>
</evidence>
<dbReference type="PANTHER" id="PTHR39178:SF1">
    <property type="entry name" value="RIBOSOMAL-PROCESSING CYSTEINE PROTEASE PRP"/>
    <property type="match status" value="1"/>
</dbReference>
<dbReference type="CDD" id="cd16332">
    <property type="entry name" value="Prp-like"/>
    <property type="match status" value="1"/>
</dbReference>
<reference evidence="8" key="1">
    <citation type="submission" date="2016-01" db="EMBL/GenBank/DDBJ databases">
        <authorList>
            <person name="Mitreva M."/>
            <person name="Pepin K.H."/>
            <person name="Mihindukulasuriya K.A."/>
            <person name="Fulton R."/>
            <person name="Fronick C."/>
            <person name="O'Laughlin M."/>
            <person name="Miner T."/>
            <person name="Herter B."/>
            <person name="Rosa B.A."/>
            <person name="Cordes M."/>
            <person name="Tomlinson C."/>
            <person name="Wollam A."/>
            <person name="Palsikar V.B."/>
            <person name="Mardis E.R."/>
            <person name="Wilson R.K."/>
        </authorList>
    </citation>
    <scope>NUCLEOTIDE SEQUENCE [LARGE SCALE GENOMIC DNA]</scope>
    <source>
        <strain evidence="8">GED7749B</strain>
    </source>
</reference>
<evidence type="ECO:0000256" key="3">
    <source>
        <dbReference type="ARBA" id="ARBA00022801"/>
    </source>
</evidence>
<dbReference type="SUPFAM" id="SSF118010">
    <property type="entry name" value="TM1457-like"/>
    <property type="match status" value="1"/>
</dbReference>
<keyword evidence="4" id="KW-0788">Thiol protease</keyword>
<dbReference type="Gene3D" id="3.30.70.1490">
    <property type="entry name" value="Cysteine protease Prp"/>
    <property type="match status" value="1"/>
</dbReference>
<evidence type="ECO:0000256" key="6">
    <source>
        <dbReference type="ARBA" id="ARBA00044538"/>
    </source>
</evidence>
<dbReference type="InterPro" id="IPR036764">
    <property type="entry name" value="Peptidase_Prp_sf"/>
</dbReference>
<keyword evidence="2" id="KW-0645">Protease</keyword>
<keyword evidence="3" id="KW-0378">Hydrolase</keyword>
<evidence type="ECO:0000256" key="4">
    <source>
        <dbReference type="ARBA" id="ARBA00022807"/>
    </source>
</evidence>
<sequence>MIRVRIKRKKNGNISSFQMSGHAEFAEYGQDIVCAGASAVSFGTVNAIMEVAGVEPEIRQSERGLLECKIPSHLSEEQATKVQILLEGMVVSLETIEREYGEFIHITFE</sequence>
<gene>
    <name evidence="7" type="ORF">HMPREF3213_00980</name>
</gene>
<proteinExistence type="inferred from homology"/>
<dbReference type="Pfam" id="PF04327">
    <property type="entry name" value="Peptidase_Prp"/>
    <property type="match status" value="1"/>
</dbReference>
<accession>A0A133KX83</accession>
<dbReference type="GO" id="GO:0008234">
    <property type="term" value="F:cysteine-type peptidase activity"/>
    <property type="evidence" value="ECO:0007669"/>
    <property type="project" value="UniProtKB-KW"/>
</dbReference>
<evidence type="ECO:0000256" key="5">
    <source>
        <dbReference type="ARBA" id="ARBA00044503"/>
    </source>
</evidence>
<comment type="similarity">
    <text evidence="5">Belongs to the Prp family.</text>
</comment>
<evidence type="ECO:0000256" key="1">
    <source>
        <dbReference type="ARBA" id="ARBA00022517"/>
    </source>
</evidence>
<protein>
    <recommendedName>
        <fullName evidence="6">Ribosomal processing cysteine protease Prp</fullName>
    </recommendedName>
</protein>
<name>A0A133KX83_HEYCO</name>
<dbReference type="InterPro" id="IPR007422">
    <property type="entry name" value="Peptidase_Prp"/>
</dbReference>
<dbReference type="NCBIfam" id="NF011126">
    <property type="entry name" value="PRK14553.1-6"/>
    <property type="match status" value="1"/>
</dbReference>
<dbReference type="GO" id="GO:0006508">
    <property type="term" value="P:proteolysis"/>
    <property type="evidence" value="ECO:0007669"/>
    <property type="project" value="UniProtKB-KW"/>
</dbReference>
<dbReference type="EMBL" id="LRPN01000032">
    <property type="protein sequence ID" value="KWZ84191.1"/>
    <property type="molecule type" value="Genomic_DNA"/>
</dbReference>
<dbReference type="GO" id="GO:0042254">
    <property type="term" value="P:ribosome biogenesis"/>
    <property type="evidence" value="ECO:0007669"/>
    <property type="project" value="UniProtKB-KW"/>
</dbReference>
<dbReference type="Proteomes" id="UP000070376">
    <property type="component" value="Unassembled WGS sequence"/>
</dbReference>
<organism evidence="7 8">
    <name type="scientific">Heyndrickxia coagulans</name>
    <name type="common">Weizmannia coagulans</name>
    <dbReference type="NCBI Taxonomy" id="1398"/>
    <lineage>
        <taxon>Bacteria</taxon>
        <taxon>Bacillati</taxon>
        <taxon>Bacillota</taxon>
        <taxon>Bacilli</taxon>
        <taxon>Bacillales</taxon>
        <taxon>Bacillaceae</taxon>
        <taxon>Heyndrickxia</taxon>
    </lineage>
</organism>
<evidence type="ECO:0000256" key="2">
    <source>
        <dbReference type="ARBA" id="ARBA00022670"/>
    </source>
</evidence>